<sequence>MPNWCFNYLNIKGKNIYIMEFIQDHNIDNLNYENYENYENFKFETIEPYPNDTWDYEWCYENWGTKWNPITTSIEISKHDIIINMDTAWCPPIKWLEKASIKYPSLEFSMDSIECSGDFRGNYIIQNGNYSLFLEGSYVDYLMDTLSLKKNMSLIIREIININILYKTDIKKALNITSIVINRMDMILHPHEYLQHGLRDYIEVEYEIDESLWLCVEQMFMHITNCMFVQGENIEVEAVKDYMMYKVSKYINNMINKCHYIMKHYKSYKLRKTVKIISKKAILHRELVHFALQPPSNTPLLKNGGYLYQESMKNFSCIM</sequence>
<accession>A0A6C0M2F3</accession>
<reference evidence="1" key="1">
    <citation type="journal article" date="2020" name="Nature">
        <title>Giant virus diversity and host interactions through global metagenomics.</title>
        <authorList>
            <person name="Schulz F."/>
            <person name="Roux S."/>
            <person name="Paez-Espino D."/>
            <person name="Jungbluth S."/>
            <person name="Walsh D.A."/>
            <person name="Denef V.J."/>
            <person name="McMahon K.D."/>
            <person name="Konstantinidis K.T."/>
            <person name="Eloe-Fadrosh E.A."/>
            <person name="Kyrpides N.C."/>
            <person name="Woyke T."/>
        </authorList>
    </citation>
    <scope>NUCLEOTIDE SEQUENCE</scope>
    <source>
        <strain evidence="1">GVMAG-S-1035085-51</strain>
    </source>
</reference>
<dbReference type="EMBL" id="MN740619">
    <property type="protein sequence ID" value="QHU35994.1"/>
    <property type="molecule type" value="Genomic_DNA"/>
</dbReference>
<dbReference type="AlphaFoldDB" id="A0A6C0M2F3"/>
<protein>
    <submittedName>
        <fullName evidence="1">Uncharacterized protein</fullName>
    </submittedName>
</protein>
<evidence type="ECO:0000313" key="1">
    <source>
        <dbReference type="EMBL" id="QHU35994.1"/>
    </source>
</evidence>
<proteinExistence type="predicted"/>
<name>A0A6C0M2F3_9ZZZZ</name>
<organism evidence="1">
    <name type="scientific">viral metagenome</name>
    <dbReference type="NCBI Taxonomy" id="1070528"/>
    <lineage>
        <taxon>unclassified sequences</taxon>
        <taxon>metagenomes</taxon>
        <taxon>organismal metagenomes</taxon>
    </lineage>
</organism>